<evidence type="ECO:0000313" key="4">
    <source>
        <dbReference type="Proteomes" id="UP000310158"/>
    </source>
</evidence>
<dbReference type="PANTHER" id="PTHR43142">
    <property type="entry name" value="CARBOXYLIC ESTER HYDROLASE"/>
    <property type="match status" value="1"/>
</dbReference>
<gene>
    <name evidence="3" type="ORF">EW146_g7361</name>
</gene>
<dbReference type="InterPro" id="IPR002018">
    <property type="entry name" value="CarbesteraseB"/>
</dbReference>
<accession>A0A4V3XEB4</accession>
<dbReference type="AlphaFoldDB" id="A0A4V3XEB4"/>
<protein>
    <recommendedName>
        <fullName evidence="2">Carboxylesterase type B domain-containing protein</fullName>
    </recommendedName>
</protein>
<evidence type="ECO:0000313" key="3">
    <source>
        <dbReference type="EMBL" id="THH12793.1"/>
    </source>
</evidence>
<organism evidence="3 4">
    <name type="scientific">Bondarzewia mesenterica</name>
    <dbReference type="NCBI Taxonomy" id="1095465"/>
    <lineage>
        <taxon>Eukaryota</taxon>
        <taxon>Fungi</taxon>
        <taxon>Dikarya</taxon>
        <taxon>Basidiomycota</taxon>
        <taxon>Agaricomycotina</taxon>
        <taxon>Agaricomycetes</taxon>
        <taxon>Russulales</taxon>
        <taxon>Bondarzewiaceae</taxon>
        <taxon>Bondarzewia</taxon>
    </lineage>
</organism>
<comment type="caution">
    <text evidence="3">The sequence shown here is derived from an EMBL/GenBank/DDBJ whole genome shotgun (WGS) entry which is preliminary data.</text>
</comment>
<dbReference type="OrthoDB" id="3200163at2759"/>
<sequence>MGVHVSPAPEPIVRHASLKTAFTGVRHFLSTSDAPVHQYRGIKYASIPARFRQSKLFSTYPPHTDATHLGPICPQPRGRPIEEELFGFSKDDYEPQSFKQSEFGCLNLNITCPAGLNRESRVPVMMWIHGGGNRGTGSHWLYDGGAFVQSSIRVDKPVIIVAINYRLGVLGFAAGPKMLEANSLEGEAGVGNYGLHDQRKALEWVHLYIAEFGGDPSNVTLFGQATGAFDILCHLMSRANASAPLFQRAIVQSPLINTIPDVSTAGLYLVRYMSALHLSSLDDLRKSNLDTLLSLPFSSRAVDDNVFFADGWRELLFPESRTHHLHHGYTYACSPLAALARHLGHLQPHVPQSIIIGDCGCESSIFEHPASYWTASGVVRRVKAICGSLAHAATVLYSYDIDLQTPPNELPDRVLELVNDARVAWPVEYTAAALRNAVVGPKSGVWRYIFDQESPKLGTPHHAADLLYLFDTAPPTHFSDSDESESGELFPADSDSSTSSEPYPDNQWFVPSVSFATYTNIRKAIQSHWLAFAYGEAPWSAAQDTVFVFGPEGEAGERCSQLFEGRRRRAVWKRALAPLGVETVRKIGIELGNGPVSGSCMST</sequence>
<dbReference type="Gene3D" id="3.40.50.1820">
    <property type="entry name" value="alpha/beta hydrolase"/>
    <property type="match status" value="1"/>
</dbReference>
<evidence type="ECO:0000259" key="2">
    <source>
        <dbReference type="Pfam" id="PF00135"/>
    </source>
</evidence>
<feature type="domain" description="Carboxylesterase type B" evidence="2">
    <location>
        <begin position="24"/>
        <end position="254"/>
    </location>
</feature>
<evidence type="ECO:0000256" key="1">
    <source>
        <dbReference type="SAM" id="MobiDB-lite"/>
    </source>
</evidence>
<dbReference type="InterPro" id="IPR029058">
    <property type="entry name" value="AB_hydrolase_fold"/>
</dbReference>
<dbReference type="Pfam" id="PF00135">
    <property type="entry name" value="COesterase"/>
    <property type="match status" value="1"/>
</dbReference>
<proteinExistence type="predicted"/>
<keyword evidence="4" id="KW-1185">Reference proteome</keyword>
<reference evidence="3 4" key="1">
    <citation type="submission" date="2019-02" db="EMBL/GenBank/DDBJ databases">
        <title>Genome sequencing of the rare red list fungi Bondarzewia mesenterica.</title>
        <authorList>
            <person name="Buettner E."/>
            <person name="Kellner H."/>
        </authorList>
    </citation>
    <scope>NUCLEOTIDE SEQUENCE [LARGE SCALE GENOMIC DNA]</scope>
    <source>
        <strain evidence="3 4">DSM 108281</strain>
    </source>
</reference>
<dbReference type="SUPFAM" id="SSF53474">
    <property type="entry name" value="alpha/beta-Hydrolases"/>
    <property type="match status" value="1"/>
</dbReference>
<dbReference type="Proteomes" id="UP000310158">
    <property type="component" value="Unassembled WGS sequence"/>
</dbReference>
<dbReference type="EMBL" id="SGPL01000417">
    <property type="protein sequence ID" value="THH12793.1"/>
    <property type="molecule type" value="Genomic_DNA"/>
</dbReference>
<dbReference type="PANTHER" id="PTHR43142:SF5">
    <property type="entry name" value="CARBOXYLIC ESTER HYDROLASE"/>
    <property type="match status" value="1"/>
</dbReference>
<feature type="region of interest" description="Disordered" evidence="1">
    <location>
        <begin position="478"/>
        <end position="503"/>
    </location>
</feature>
<name>A0A4V3XEB4_9AGAM</name>